<proteinExistence type="predicted"/>
<evidence type="ECO:0000313" key="1">
    <source>
        <dbReference type="EMBL" id="TDL23528.1"/>
    </source>
</evidence>
<accession>A0A4Y7Q8K6</accession>
<dbReference type="VEuPathDB" id="FungiDB:BD410DRAFT_164419"/>
<dbReference type="STRING" id="50990.A0A4Y7Q8K6"/>
<reference evidence="1 2" key="1">
    <citation type="submission" date="2018-06" db="EMBL/GenBank/DDBJ databases">
        <title>A transcriptomic atlas of mushroom development highlights an independent origin of complex multicellularity.</title>
        <authorList>
            <consortium name="DOE Joint Genome Institute"/>
            <person name="Krizsan K."/>
            <person name="Almasi E."/>
            <person name="Merenyi Z."/>
            <person name="Sahu N."/>
            <person name="Viragh M."/>
            <person name="Koszo T."/>
            <person name="Mondo S."/>
            <person name="Kiss B."/>
            <person name="Balint B."/>
            <person name="Kues U."/>
            <person name="Barry K."/>
            <person name="Hegedus J.C."/>
            <person name="Henrissat B."/>
            <person name="Johnson J."/>
            <person name="Lipzen A."/>
            <person name="Ohm R."/>
            <person name="Nagy I."/>
            <person name="Pangilinan J."/>
            <person name="Yan J."/>
            <person name="Xiong Y."/>
            <person name="Grigoriev I.V."/>
            <person name="Hibbett D.S."/>
            <person name="Nagy L.G."/>
        </authorList>
    </citation>
    <scope>NUCLEOTIDE SEQUENCE [LARGE SCALE GENOMIC DNA]</scope>
    <source>
        <strain evidence="1 2">SZMC22713</strain>
    </source>
</reference>
<gene>
    <name evidence="1" type="ORF">BD410DRAFT_164419</name>
</gene>
<organism evidence="1 2">
    <name type="scientific">Rickenella mellea</name>
    <dbReference type="NCBI Taxonomy" id="50990"/>
    <lineage>
        <taxon>Eukaryota</taxon>
        <taxon>Fungi</taxon>
        <taxon>Dikarya</taxon>
        <taxon>Basidiomycota</taxon>
        <taxon>Agaricomycotina</taxon>
        <taxon>Agaricomycetes</taxon>
        <taxon>Hymenochaetales</taxon>
        <taxon>Rickenellaceae</taxon>
        <taxon>Rickenella</taxon>
    </lineage>
</organism>
<dbReference type="OrthoDB" id="630895at2759"/>
<sequence>MFSPAGSPNRPALPAELVKHIMRLENFTRPSPEFLVKFHGPLEVASHSEKVEKIWLTTISKHQGLVSRPEARCWSWFDVAVLSPAIGEDCSLTYDDGKNRWRVKVGEDGALLQWTSHYNPIKKIVFDTIHGPTFGPDHDIWSNLDVGDAIGVLGCAKFPMWKCIGKEATLDFSEFFDPTTPSHH</sequence>
<dbReference type="AlphaFoldDB" id="A0A4Y7Q8K6"/>
<evidence type="ECO:0000313" key="2">
    <source>
        <dbReference type="Proteomes" id="UP000294933"/>
    </source>
</evidence>
<name>A0A4Y7Q8K6_9AGAM</name>
<dbReference type="EMBL" id="ML170170">
    <property type="protein sequence ID" value="TDL23528.1"/>
    <property type="molecule type" value="Genomic_DNA"/>
</dbReference>
<dbReference type="Proteomes" id="UP000294933">
    <property type="component" value="Unassembled WGS sequence"/>
</dbReference>
<keyword evidence="2" id="KW-1185">Reference proteome</keyword>
<protein>
    <submittedName>
        <fullName evidence="1">Uncharacterized protein</fullName>
    </submittedName>
</protein>